<dbReference type="HOGENOM" id="CLU_568646_0_0_1"/>
<dbReference type="AlphaFoldDB" id="A0A0D0C546"/>
<dbReference type="InterPro" id="IPR036047">
    <property type="entry name" value="F-box-like_dom_sf"/>
</dbReference>
<keyword evidence="3" id="KW-1185">Reference proteome</keyword>
<dbReference type="InterPro" id="IPR001810">
    <property type="entry name" value="F-box_dom"/>
</dbReference>
<evidence type="ECO:0000313" key="2">
    <source>
        <dbReference type="EMBL" id="KIK57539.1"/>
    </source>
</evidence>
<proteinExistence type="predicted"/>
<reference evidence="2 3" key="1">
    <citation type="submission" date="2014-04" db="EMBL/GenBank/DDBJ databases">
        <title>Evolutionary Origins and Diversification of the Mycorrhizal Mutualists.</title>
        <authorList>
            <consortium name="DOE Joint Genome Institute"/>
            <consortium name="Mycorrhizal Genomics Consortium"/>
            <person name="Kohler A."/>
            <person name="Kuo A."/>
            <person name="Nagy L.G."/>
            <person name="Floudas D."/>
            <person name="Copeland A."/>
            <person name="Barry K.W."/>
            <person name="Cichocki N."/>
            <person name="Veneault-Fourrey C."/>
            <person name="LaButti K."/>
            <person name="Lindquist E.A."/>
            <person name="Lipzen A."/>
            <person name="Lundell T."/>
            <person name="Morin E."/>
            <person name="Murat C."/>
            <person name="Riley R."/>
            <person name="Ohm R."/>
            <person name="Sun H."/>
            <person name="Tunlid A."/>
            <person name="Henrissat B."/>
            <person name="Grigoriev I.V."/>
            <person name="Hibbett D.S."/>
            <person name="Martin F."/>
        </authorList>
    </citation>
    <scope>NUCLEOTIDE SEQUENCE [LARGE SCALE GENOMIC DNA]</scope>
    <source>
        <strain evidence="2 3">FD-317 M1</strain>
    </source>
</reference>
<sequence length="480" mass="54324">MSVHLEPIPEGTMPNKTPLVLLDLPEELLSSICDFTDSASLIPLAFSCRVLNRLAGSCYLRQIGFNDTELMIHAELRRSLNGDLSMHGARNVSKILGSFSRIKFICFRFSESCSIERIPDEVEFLTSLLLVIDHPVPHIKFIFGGGGGTRPAFGTGLKELLHQVWRIQCSKLDVMGVMPLWEEAIPRQETHTLSNASLTTIHLTQPGCLLSSYRNLLVNFLNSCSALVEFTACYSDQLVQILSDLHIPSLQSLTVDRDGSRPKAFPVKSSSLDDLAEFCQRHPSIRSLRCGWDFTVPLNFSRYPPRHSLPNITTFGGTMPQLYYLLSSSRVLEHLECIQVEPVLRGFWNENIEVVTLANILSLLELRPSVYKIGISSDTLKNIDFEQLMDLTSARHVRYFDLQYPALQSQHFTLPGADFLHWASKVFPSAHMLKISGLERVVSEKEKTSFIRLLHEHWPAATELDISGVPRSRYDWMHRF</sequence>
<accession>A0A0D0C546</accession>
<gene>
    <name evidence="2" type="ORF">GYMLUDRAFT_86746</name>
</gene>
<dbReference type="EMBL" id="KN834790">
    <property type="protein sequence ID" value="KIK57539.1"/>
    <property type="molecule type" value="Genomic_DNA"/>
</dbReference>
<dbReference type="Proteomes" id="UP000053593">
    <property type="component" value="Unassembled WGS sequence"/>
</dbReference>
<organism evidence="2 3">
    <name type="scientific">Collybiopsis luxurians FD-317 M1</name>
    <dbReference type="NCBI Taxonomy" id="944289"/>
    <lineage>
        <taxon>Eukaryota</taxon>
        <taxon>Fungi</taxon>
        <taxon>Dikarya</taxon>
        <taxon>Basidiomycota</taxon>
        <taxon>Agaricomycotina</taxon>
        <taxon>Agaricomycetes</taxon>
        <taxon>Agaricomycetidae</taxon>
        <taxon>Agaricales</taxon>
        <taxon>Marasmiineae</taxon>
        <taxon>Omphalotaceae</taxon>
        <taxon>Collybiopsis</taxon>
        <taxon>Collybiopsis luxurians</taxon>
    </lineage>
</organism>
<dbReference type="SUPFAM" id="SSF81383">
    <property type="entry name" value="F-box domain"/>
    <property type="match status" value="1"/>
</dbReference>
<evidence type="ECO:0000313" key="3">
    <source>
        <dbReference type="Proteomes" id="UP000053593"/>
    </source>
</evidence>
<name>A0A0D0C546_9AGAR</name>
<feature type="domain" description="F-box" evidence="1">
    <location>
        <begin position="18"/>
        <end position="68"/>
    </location>
</feature>
<dbReference type="PROSITE" id="PS50181">
    <property type="entry name" value="FBOX"/>
    <property type="match status" value="1"/>
</dbReference>
<protein>
    <recommendedName>
        <fullName evidence="1">F-box domain-containing protein</fullName>
    </recommendedName>
</protein>
<evidence type="ECO:0000259" key="1">
    <source>
        <dbReference type="PROSITE" id="PS50181"/>
    </source>
</evidence>